<feature type="region of interest" description="Disordered" evidence="2">
    <location>
        <begin position="292"/>
        <end position="321"/>
    </location>
</feature>
<comment type="similarity">
    <text evidence="1">Belongs to the protein disulfide isomerase family.</text>
</comment>
<evidence type="ECO:0000313" key="4">
    <source>
        <dbReference type="EMBL" id="KCW80880.1"/>
    </source>
</evidence>
<dbReference type="EMBL" id="KK198755">
    <property type="protein sequence ID" value="KCW80880.1"/>
    <property type="molecule type" value="Genomic_DNA"/>
</dbReference>
<dbReference type="AlphaFoldDB" id="A0A059CSG7"/>
<evidence type="ECO:0000256" key="2">
    <source>
        <dbReference type="SAM" id="MobiDB-lite"/>
    </source>
</evidence>
<evidence type="ECO:0000256" key="1">
    <source>
        <dbReference type="ARBA" id="ARBA00006347"/>
    </source>
</evidence>
<dbReference type="InterPro" id="IPR036249">
    <property type="entry name" value="Thioredoxin-like_sf"/>
</dbReference>
<reference evidence="4" key="1">
    <citation type="submission" date="2013-07" db="EMBL/GenBank/DDBJ databases">
        <title>The genome of Eucalyptus grandis.</title>
        <authorList>
            <person name="Schmutz J."/>
            <person name="Hayes R."/>
            <person name="Myburg A."/>
            <person name="Tuskan G."/>
            <person name="Grattapaglia D."/>
            <person name="Rokhsar D.S."/>
        </authorList>
    </citation>
    <scope>NUCLEOTIDE SEQUENCE</scope>
    <source>
        <tissue evidence="4">Leaf extractions</tissue>
    </source>
</reference>
<dbReference type="PANTHER" id="PTHR18929:SF218">
    <property type="entry name" value="PROTEIN DISULFIDE-ISOMERASE 5-2"/>
    <property type="match status" value="1"/>
</dbReference>
<protein>
    <recommendedName>
        <fullName evidence="5">Thioredoxin domain-containing protein</fullName>
    </recommendedName>
</protein>
<keyword evidence="3" id="KW-0812">Transmembrane</keyword>
<keyword evidence="3" id="KW-1133">Transmembrane helix</keyword>
<feature type="compositionally biased region" description="Basic and acidic residues" evidence="2">
    <location>
        <begin position="309"/>
        <end position="321"/>
    </location>
</feature>
<dbReference type="Gramene" id="KCW80880">
    <property type="protein sequence ID" value="KCW80880"/>
    <property type="gene ID" value="EUGRSUZ_C02238"/>
</dbReference>
<gene>
    <name evidence="4" type="ORF">EUGRSUZ_C02238</name>
</gene>
<name>A0A059CSG7_EUCGR</name>
<proteinExistence type="inferred from homology"/>
<dbReference type="SUPFAM" id="SSF52833">
    <property type="entry name" value="Thioredoxin-like"/>
    <property type="match status" value="1"/>
</dbReference>
<evidence type="ECO:0008006" key="5">
    <source>
        <dbReference type="Google" id="ProtNLM"/>
    </source>
</evidence>
<sequence>MHGVPMEYNGPRKADLLVRFLKKFVAPDVSILDSDSAVGEFVQSAGTHFPIFIGFGINESLISDLGKKYKKKAWFSVAKDFSEEIMVVYDFDKVPALVSLHPNYNEQNIFYGPFEEKFLEDFIKQNFIPSPLPINYDTLKLLKDDDRKIVLTIMEDENEDKSKKLVQLLKAAASANRDLVFAYVGFKQFEDFTESFGINKKSELPKMVVWDGNEEYFMVVGSEVINEEDQASQITQFIEGFREGRTEAKSINGPSFMGYINSLIGVRTVYIIVFLVCVFMLIRSINKEEPLRVGTREEADQASSSSLDNEGKEYGPGDKED</sequence>
<dbReference type="Gene3D" id="3.40.30.10">
    <property type="entry name" value="Glutaredoxin"/>
    <property type="match status" value="1"/>
</dbReference>
<accession>A0A059CSG7</accession>
<feature type="transmembrane region" description="Helical" evidence="3">
    <location>
        <begin position="256"/>
        <end position="282"/>
    </location>
</feature>
<keyword evidence="3" id="KW-0472">Membrane</keyword>
<dbReference type="Pfam" id="PF13848">
    <property type="entry name" value="Thioredoxin_6"/>
    <property type="match status" value="1"/>
</dbReference>
<organism evidence="4">
    <name type="scientific">Eucalyptus grandis</name>
    <name type="common">Flooded gum</name>
    <dbReference type="NCBI Taxonomy" id="71139"/>
    <lineage>
        <taxon>Eukaryota</taxon>
        <taxon>Viridiplantae</taxon>
        <taxon>Streptophyta</taxon>
        <taxon>Embryophyta</taxon>
        <taxon>Tracheophyta</taxon>
        <taxon>Spermatophyta</taxon>
        <taxon>Magnoliopsida</taxon>
        <taxon>eudicotyledons</taxon>
        <taxon>Gunneridae</taxon>
        <taxon>Pentapetalae</taxon>
        <taxon>rosids</taxon>
        <taxon>malvids</taxon>
        <taxon>Myrtales</taxon>
        <taxon>Myrtaceae</taxon>
        <taxon>Myrtoideae</taxon>
        <taxon>Eucalypteae</taxon>
        <taxon>Eucalyptus</taxon>
    </lineage>
</organism>
<dbReference type="PANTHER" id="PTHR18929">
    <property type="entry name" value="PROTEIN DISULFIDE ISOMERASE"/>
    <property type="match status" value="1"/>
</dbReference>
<evidence type="ECO:0000256" key="3">
    <source>
        <dbReference type="SAM" id="Phobius"/>
    </source>
</evidence>